<feature type="region of interest" description="Disordered" evidence="1">
    <location>
        <begin position="42"/>
        <end position="87"/>
    </location>
</feature>
<keyword evidence="3" id="KW-1185">Reference proteome</keyword>
<sequence>MTDSSTFFSGGNLAAWSPRFLRPSEATNPSSLNSRRAYSLWPFGGSGSSKPSPPTEEQSAAQSPVLEKPAESIPPITAPETSPSTPVKLQLKQILELTSASQELARSLSTNSSAIFLGGFESSSSRAKTFPRRTPRCQPRASLKTNSSAVSALKPPQLDTVIQPTPK</sequence>
<evidence type="ECO:0000256" key="1">
    <source>
        <dbReference type="SAM" id="MobiDB-lite"/>
    </source>
</evidence>
<accession>A0A5B0MNX6</accession>
<evidence type="ECO:0000313" key="3">
    <source>
        <dbReference type="Proteomes" id="UP000324748"/>
    </source>
</evidence>
<reference evidence="2 3" key="1">
    <citation type="submission" date="2019-05" db="EMBL/GenBank/DDBJ databases">
        <title>Emergence of the Ug99 lineage of the wheat stem rust pathogen through somatic hybridization.</title>
        <authorList>
            <person name="Li F."/>
            <person name="Upadhyaya N.M."/>
            <person name="Sperschneider J."/>
            <person name="Matny O."/>
            <person name="Nguyen-Phuc H."/>
            <person name="Mago R."/>
            <person name="Raley C."/>
            <person name="Miller M.E."/>
            <person name="Silverstein K.A.T."/>
            <person name="Henningsen E."/>
            <person name="Hirsch C.D."/>
            <person name="Visser B."/>
            <person name="Pretorius Z.A."/>
            <person name="Steffenson B.J."/>
            <person name="Schwessinger B."/>
            <person name="Dodds P.N."/>
            <person name="Figueroa M."/>
        </authorList>
    </citation>
    <scope>NUCLEOTIDE SEQUENCE [LARGE SCALE GENOMIC DNA]</scope>
    <source>
        <strain evidence="2">21-0</strain>
    </source>
</reference>
<gene>
    <name evidence="2" type="ORF">PGT21_027734</name>
</gene>
<proteinExistence type="predicted"/>
<dbReference type="AlphaFoldDB" id="A0A5B0MNX6"/>
<protein>
    <submittedName>
        <fullName evidence="2">Uncharacterized protein</fullName>
    </submittedName>
</protein>
<dbReference type="EMBL" id="VSWC01000144">
    <property type="protein sequence ID" value="KAA1078053.1"/>
    <property type="molecule type" value="Genomic_DNA"/>
</dbReference>
<evidence type="ECO:0000313" key="2">
    <source>
        <dbReference type="EMBL" id="KAA1078053.1"/>
    </source>
</evidence>
<feature type="region of interest" description="Disordered" evidence="1">
    <location>
        <begin position="123"/>
        <end position="167"/>
    </location>
</feature>
<comment type="caution">
    <text evidence="2">The sequence shown here is derived from an EMBL/GenBank/DDBJ whole genome shotgun (WGS) entry which is preliminary data.</text>
</comment>
<organism evidence="2 3">
    <name type="scientific">Puccinia graminis f. sp. tritici</name>
    <dbReference type="NCBI Taxonomy" id="56615"/>
    <lineage>
        <taxon>Eukaryota</taxon>
        <taxon>Fungi</taxon>
        <taxon>Dikarya</taxon>
        <taxon>Basidiomycota</taxon>
        <taxon>Pucciniomycotina</taxon>
        <taxon>Pucciniomycetes</taxon>
        <taxon>Pucciniales</taxon>
        <taxon>Pucciniaceae</taxon>
        <taxon>Puccinia</taxon>
    </lineage>
</organism>
<name>A0A5B0MNX6_PUCGR</name>
<dbReference type="OrthoDB" id="2148490at2759"/>
<dbReference type="Proteomes" id="UP000324748">
    <property type="component" value="Unassembled WGS sequence"/>
</dbReference>